<feature type="region of interest" description="Disordered" evidence="2">
    <location>
        <begin position="13"/>
        <end position="38"/>
    </location>
</feature>
<feature type="compositionally biased region" description="Polar residues" evidence="2">
    <location>
        <begin position="721"/>
        <end position="735"/>
    </location>
</feature>
<keyword evidence="1" id="KW-0175">Coiled coil</keyword>
<dbReference type="EMBL" id="CM026421">
    <property type="protein sequence ID" value="KAG0590227.1"/>
    <property type="molecule type" value="Genomic_DNA"/>
</dbReference>
<feature type="compositionally biased region" description="Low complexity" evidence="2">
    <location>
        <begin position="495"/>
        <end position="506"/>
    </location>
</feature>
<feature type="region of interest" description="Disordered" evidence="2">
    <location>
        <begin position="155"/>
        <end position="188"/>
    </location>
</feature>
<evidence type="ECO:0000256" key="2">
    <source>
        <dbReference type="SAM" id="MobiDB-lite"/>
    </source>
</evidence>
<feature type="compositionally biased region" description="Polar residues" evidence="2">
    <location>
        <begin position="885"/>
        <end position="895"/>
    </location>
</feature>
<comment type="caution">
    <text evidence="3">The sequence shown here is derived from an EMBL/GenBank/DDBJ whole genome shotgun (WGS) entry which is preliminary data.</text>
</comment>
<feature type="compositionally biased region" description="Basic and acidic residues" evidence="2">
    <location>
        <begin position="993"/>
        <end position="1012"/>
    </location>
</feature>
<feature type="region of interest" description="Disordered" evidence="2">
    <location>
        <begin position="649"/>
        <end position="671"/>
    </location>
</feature>
<evidence type="ECO:0000313" key="3">
    <source>
        <dbReference type="EMBL" id="KAG0590227.1"/>
    </source>
</evidence>
<evidence type="ECO:0000313" key="4">
    <source>
        <dbReference type="Proteomes" id="UP000822688"/>
    </source>
</evidence>
<protein>
    <submittedName>
        <fullName evidence="3">Uncharacterized protein</fullName>
    </submittedName>
</protein>
<feature type="compositionally biased region" description="Basic and acidic residues" evidence="2">
    <location>
        <begin position="830"/>
        <end position="842"/>
    </location>
</feature>
<feature type="compositionally biased region" description="Polar residues" evidence="2">
    <location>
        <begin position="357"/>
        <end position="372"/>
    </location>
</feature>
<feature type="region of interest" description="Disordered" evidence="2">
    <location>
        <begin position="692"/>
        <end position="744"/>
    </location>
</feature>
<feature type="compositionally biased region" description="Polar residues" evidence="2">
    <location>
        <begin position="696"/>
        <end position="714"/>
    </location>
</feature>
<feature type="region of interest" description="Disordered" evidence="2">
    <location>
        <begin position="957"/>
        <end position="1025"/>
    </location>
</feature>
<feature type="compositionally biased region" description="Basic and acidic residues" evidence="2">
    <location>
        <begin position="382"/>
        <end position="396"/>
    </location>
</feature>
<name>A0A8T0J3S1_CERPU</name>
<feature type="compositionally biased region" description="Polar residues" evidence="2">
    <location>
        <begin position="1014"/>
        <end position="1025"/>
    </location>
</feature>
<sequence length="1025" mass="113678">MGWLWTCLGGGPSIQSKSSKAHRGKISNPPHDLRLHPLPTQLPRHGHGGFDPSHLQEMPSRGKCGEPDNMEAFKIPTTSVNTCISINTLKKASERSLESSFRREFGLSMRSDVDELKEELAALRRRLANEEAEAKKLREEVNYLRSCGVLQISEDSSDERKIQNLPGNDSTGNGYVDDGTKEKQRQGDIAPVKQLRKCFSGPMLFDVHSPSRNNSSESAMVQYSTQTRISSHRVGLSPKPHSFAHKAQKGEFDTTHLTRVKGDERVVASEFAQKISKVSLSNNLQHYPSTKVAAWTSQTTGEGHPDGMSKDLVILDSMDVHWIEVANAPCPSGFSTNVRRDEHHSEDHAESPRRSSRAGSTVADTSVRNSQKLIGKRRQSKRSMDLQEPTEKRSKEQSLVVSNYPPSLTPEQIEEQLSQAVAEFRQQKLELEAKHQASFCQGPSTSPNNQPSSNAGVVGFFRNSRKKPHVMRNRGFQRALSPVKEALSIEEITWSRQSSSRNESISAGKSDDLSHPMELGTSRFLKTVSSGPSNQGFKFSAQILEISPTKSPKPEVSSDSELDERPSAMENIAMVPIQCASPSLSPKKKSSSVALDALCALAVTSKTPAEGRYLVDDSVEGLLHEADWIQACDWDDVVEGMDIKPIECASPSFSDRRKTSRTGPVRQSLIFEPKDTSPLVASSNEFLDEVFRTKTGGKSTPSPNGKTPSRTSFRSPGMQERSVTPSPRKNWTPSPQKDIGSSPMINERSWYCDAIDAIQSINDFRSSKEGRLLTESVSLGNSPAGKTQRQAGPRNPHAFSAEKKILRRAFSWYVSEHDERMKTFGLKEGIPQREGEESEQCRNDNNAQKSFVPNRGQFREPLPNGRHPNPSSKKGVLHARRFSDSDSGGSATFSIDLTRPDSSQNNSQNVSPQNQSEFDDLDARDIYTSGTFLRERVDKENSAVRISQALSKNSILRTSDQSLSSSDSNKYLRRSQEAIPENRSVLGSVPFNHWDKSPTDVYSEDTRGERHLTSQRAGSKPSSRY</sequence>
<feature type="region of interest" description="Disordered" evidence="2">
    <location>
        <begin position="334"/>
        <end position="406"/>
    </location>
</feature>
<proteinExistence type="predicted"/>
<reference evidence="3" key="1">
    <citation type="submission" date="2020-06" db="EMBL/GenBank/DDBJ databases">
        <title>WGS assembly of Ceratodon purpureus strain R40.</title>
        <authorList>
            <person name="Carey S.B."/>
            <person name="Jenkins J."/>
            <person name="Shu S."/>
            <person name="Lovell J.T."/>
            <person name="Sreedasyam A."/>
            <person name="Maumus F."/>
            <person name="Tiley G.P."/>
            <person name="Fernandez-Pozo N."/>
            <person name="Barry K."/>
            <person name="Chen C."/>
            <person name="Wang M."/>
            <person name="Lipzen A."/>
            <person name="Daum C."/>
            <person name="Saski C.A."/>
            <person name="Payton A.C."/>
            <person name="Mcbreen J.C."/>
            <person name="Conrad R.E."/>
            <person name="Kollar L.M."/>
            <person name="Olsson S."/>
            <person name="Huttunen S."/>
            <person name="Landis J.B."/>
            <person name="Wickett N.J."/>
            <person name="Johnson M.G."/>
            <person name="Rensing S.A."/>
            <person name="Grimwood J."/>
            <person name="Schmutz J."/>
            <person name="Mcdaniel S.F."/>
        </authorList>
    </citation>
    <scope>NUCLEOTIDE SEQUENCE</scope>
    <source>
        <strain evidence="3">R40</strain>
    </source>
</reference>
<feature type="compositionally biased region" description="Polar residues" evidence="2">
    <location>
        <begin position="397"/>
        <end position="406"/>
    </location>
</feature>
<feature type="compositionally biased region" description="Low complexity" evidence="2">
    <location>
        <begin position="959"/>
        <end position="968"/>
    </location>
</feature>
<evidence type="ECO:0000256" key="1">
    <source>
        <dbReference type="SAM" id="Coils"/>
    </source>
</evidence>
<feature type="compositionally biased region" description="Polar residues" evidence="2">
    <location>
        <begin position="777"/>
        <end position="790"/>
    </location>
</feature>
<feature type="compositionally biased region" description="Basic and acidic residues" evidence="2">
    <location>
        <begin position="338"/>
        <end position="353"/>
    </location>
</feature>
<organism evidence="3 4">
    <name type="scientific">Ceratodon purpureus</name>
    <name type="common">Fire moss</name>
    <name type="synonym">Dicranum purpureum</name>
    <dbReference type="NCBI Taxonomy" id="3225"/>
    <lineage>
        <taxon>Eukaryota</taxon>
        <taxon>Viridiplantae</taxon>
        <taxon>Streptophyta</taxon>
        <taxon>Embryophyta</taxon>
        <taxon>Bryophyta</taxon>
        <taxon>Bryophytina</taxon>
        <taxon>Bryopsida</taxon>
        <taxon>Dicranidae</taxon>
        <taxon>Pseudoditrichales</taxon>
        <taxon>Ditrichaceae</taxon>
        <taxon>Ceratodon</taxon>
    </lineage>
</organism>
<feature type="region of interest" description="Disordered" evidence="2">
    <location>
        <begin position="824"/>
        <end position="922"/>
    </location>
</feature>
<gene>
    <name evidence="3" type="ORF">KC19_1G082800</name>
</gene>
<feature type="coiled-coil region" evidence="1">
    <location>
        <begin position="106"/>
        <end position="147"/>
    </location>
</feature>
<accession>A0A8T0J3S1</accession>
<dbReference type="Proteomes" id="UP000822688">
    <property type="component" value="Chromosome 1"/>
</dbReference>
<feature type="region of interest" description="Disordered" evidence="2">
    <location>
        <begin position="495"/>
        <end position="516"/>
    </location>
</feature>
<feature type="region of interest" description="Disordered" evidence="2">
    <location>
        <begin position="777"/>
        <end position="798"/>
    </location>
</feature>
<feature type="compositionally biased region" description="Low complexity" evidence="2">
    <location>
        <begin position="902"/>
        <end position="916"/>
    </location>
</feature>
<keyword evidence="4" id="KW-1185">Reference proteome</keyword>
<dbReference type="AlphaFoldDB" id="A0A8T0J3S1"/>